<dbReference type="KEGG" id="otm:OSB_03760"/>
<evidence type="ECO:0000313" key="1">
    <source>
        <dbReference type="EMBL" id="AKS44942.1"/>
    </source>
</evidence>
<name>A0A0K0Y207_9RHOB</name>
<dbReference type="AlphaFoldDB" id="A0A0K0Y207"/>
<dbReference type="Proteomes" id="UP000067444">
    <property type="component" value="Chromosome"/>
</dbReference>
<gene>
    <name evidence="1" type="ORF">OSB_03760</name>
</gene>
<keyword evidence="2" id="KW-1185">Reference proteome</keyword>
<dbReference type="RefSeq" id="WP_049833379.1">
    <property type="nucleotide sequence ID" value="NZ_CP012160.1"/>
</dbReference>
<proteinExistence type="predicted"/>
<evidence type="ECO:0000313" key="2">
    <source>
        <dbReference type="Proteomes" id="UP000067444"/>
    </source>
</evidence>
<dbReference type="OrthoDB" id="7872144at2"/>
<dbReference type="EMBL" id="CP012160">
    <property type="protein sequence ID" value="AKS44942.1"/>
    <property type="molecule type" value="Genomic_DNA"/>
</dbReference>
<dbReference type="STRING" id="1458307.OSB_03760"/>
<organism evidence="1 2">
    <name type="scientific">Octadecabacter temperatus</name>
    <dbReference type="NCBI Taxonomy" id="1458307"/>
    <lineage>
        <taxon>Bacteria</taxon>
        <taxon>Pseudomonadati</taxon>
        <taxon>Pseudomonadota</taxon>
        <taxon>Alphaproteobacteria</taxon>
        <taxon>Rhodobacterales</taxon>
        <taxon>Roseobacteraceae</taxon>
        <taxon>Octadecabacter</taxon>
    </lineage>
</organism>
<accession>A0A0K0Y207</accession>
<sequence length="203" mass="22355">MIQVSKPLCMTFLASLLLTPIGAIAQSSCPTAAMLDGDGIRFDQDNGDYEIHSMASNGAVQQTTFYDGDESLNYVVHGIHVLQLSSIENGRVIPDSLWQFVFEMPIADMPAPIAGGSWSARTTQIQMGETQVENVRHRWGALTSVQFGNCTLDAIPVTAKYTNSDYNHTEEMLYFPDLETAILTAYSDPDGRDDYTFVSVRAE</sequence>
<reference evidence="1 2" key="1">
    <citation type="journal article" date="2015" name="Genome Announc.">
        <title>Closed Genome Sequence of Octadecabacter temperatus SB1, the First Mesophilic Species of the Genus Octadecabacter.</title>
        <authorList>
            <person name="Voget S."/>
            <person name="Billerbeck S."/>
            <person name="Simon M."/>
            <person name="Daniel R."/>
        </authorList>
    </citation>
    <scope>NUCLEOTIDE SEQUENCE [LARGE SCALE GENOMIC DNA]</scope>
    <source>
        <strain evidence="1 2">SB1</strain>
    </source>
</reference>
<protein>
    <submittedName>
        <fullName evidence="1">Uncharacterized protein</fullName>
    </submittedName>
</protein>